<comment type="caution">
    <text evidence="1">The sequence shown here is derived from an EMBL/GenBank/DDBJ whole genome shotgun (WGS) entry which is preliminary data.</text>
</comment>
<dbReference type="Proteomes" id="UP000234323">
    <property type="component" value="Unassembled WGS sequence"/>
</dbReference>
<dbReference type="VEuPathDB" id="FungiDB:RhiirA1_479738"/>
<organism evidence="1 2">
    <name type="scientific">Rhizophagus irregularis</name>
    <dbReference type="NCBI Taxonomy" id="588596"/>
    <lineage>
        <taxon>Eukaryota</taxon>
        <taxon>Fungi</taxon>
        <taxon>Fungi incertae sedis</taxon>
        <taxon>Mucoromycota</taxon>
        <taxon>Glomeromycotina</taxon>
        <taxon>Glomeromycetes</taxon>
        <taxon>Glomerales</taxon>
        <taxon>Glomeraceae</taxon>
        <taxon>Rhizophagus</taxon>
    </lineage>
</organism>
<dbReference type="VEuPathDB" id="FungiDB:FUN_017101"/>
<protein>
    <submittedName>
        <fullName evidence="1">Uncharacterized protein</fullName>
    </submittedName>
</protein>
<proteinExistence type="predicted"/>
<name>A0A2I1HBF5_9GLOM</name>
<accession>A0A2I1HBF5</accession>
<dbReference type="OrthoDB" id="2414308at2759"/>
<reference evidence="1 2" key="1">
    <citation type="submission" date="2015-10" db="EMBL/GenBank/DDBJ databases">
        <title>Genome analyses suggest a sexual origin of heterokaryosis in a supposedly ancient asexual fungus.</title>
        <authorList>
            <person name="Ropars J."/>
            <person name="Sedzielewska K."/>
            <person name="Noel J."/>
            <person name="Charron P."/>
            <person name="Farinelli L."/>
            <person name="Marton T."/>
            <person name="Kruger M."/>
            <person name="Pelin A."/>
            <person name="Brachmann A."/>
            <person name="Corradi N."/>
        </authorList>
    </citation>
    <scope>NUCLEOTIDE SEQUENCE [LARGE SCALE GENOMIC DNA]</scope>
    <source>
        <strain evidence="1 2">A4</strain>
    </source>
</reference>
<keyword evidence="2" id="KW-1185">Reference proteome</keyword>
<sequence length="180" mass="20292">MAQSKGNYLPFLDQLTALAKGRVPKNTTANTKKWVKIMNQWRNDVHYNYSLESQDKDIIELEVTQFLCDVIPKKSGYYSRTSLKNALSAISRHLQNVKPGLLKDMKKKGIGETKSIDELSTDEIQSIINHEALNSNTPLGLLKQVFFWICILGAPKGGEHTNLLASQLVNTPEGIFFKKE</sequence>
<evidence type="ECO:0000313" key="2">
    <source>
        <dbReference type="Proteomes" id="UP000234323"/>
    </source>
</evidence>
<evidence type="ECO:0000313" key="1">
    <source>
        <dbReference type="EMBL" id="PKY56207.1"/>
    </source>
</evidence>
<dbReference type="VEuPathDB" id="FungiDB:RhiirFUN_011848"/>
<dbReference type="EMBL" id="LLXI01002099">
    <property type="protein sequence ID" value="PKY56207.1"/>
    <property type="molecule type" value="Genomic_DNA"/>
</dbReference>
<gene>
    <name evidence="1" type="ORF">RhiirA4_476312</name>
</gene>
<dbReference type="AlphaFoldDB" id="A0A2I1HBF5"/>